<accession>A0A2S5CMV4</accession>
<evidence type="ECO:0000313" key="3">
    <source>
        <dbReference type="Proteomes" id="UP000237423"/>
    </source>
</evidence>
<dbReference type="PANTHER" id="PTHR43591">
    <property type="entry name" value="METHYLTRANSFERASE"/>
    <property type="match status" value="1"/>
</dbReference>
<dbReference type="EC" id="2.1.1.315" evidence="2"/>
<reference evidence="2 3" key="1">
    <citation type="submission" date="2017-11" db="EMBL/GenBank/DDBJ databases">
        <title>Draft Genome Sequence of Methylobacter psychrotolerans Sph1T, an Obligate Methanotroph from Low-Temperature Environments.</title>
        <authorList>
            <person name="Oshkin I.Y."/>
            <person name="Miroshnikov K."/>
            <person name="Belova S.E."/>
            <person name="Korzhenkov A."/>
            <person name="Toshchakov S.V."/>
            <person name="Dedysh S.N."/>
        </authorList>
    </citation>
    <scope>NUCLEOTIDE SEQUENCE [LARGE SCALE GENOMIC DNA]</scope>
    <source>
        <strain evidence="2 3">Sph1</strain>
    </source>
</reference>
<evidence type="ECO:0000313" key="2">
    <source>
        <dbReference type="EMBL" id="POZ52108.1"/>
    </source>
</evidence>
<dbReference type="EMBL" id="PGFZ01000004">
    <property type="protein sequence ID" value="POZ52108.1"/>
    <property type="molecule type" value="Genomic_DNA"/>
</dbReference>
<dbReference type="AlphaFoldDB" id="A0A2S5CMV4"/>
<name>A0A2S5CMV4_9GAMM</name>
<comment type="caution">
    <text evidence="2">The sequence shown here is derived from an EMBL/GenBank/DDBJ whole genome shotgun (WGS) entry which is preliminary data.</text>
</comment>
<keyword evidence="2" id="KW-0808">Transferase</keyword>
<proteinExistence type="predicted"/>
<feature type="domain" description="Methyltransferase type 11" evidence="1">
    <location>
        <begin position="72"/>
        <end position="161"/>
    </location>
</feature>
<dbReference type="InterPro" id="IPR013216">
    <property type="entry name" value="Methyltransf_11"/>
</dbReference>
<gene>
    <name evidence="2" type="ORF">AADEFJLK_02330</name>
</gene>
<protein>
    <submittedName>
        <fullName evidence="2">27-O-demethylrifamycin SV methyltransferase</fullName>
        <ecNumber evidence="2">2.1.1.315</ecNumber>
    </submittedName>
</protein>
<evidence type="ECO:0000259" key="1">
    <source>
        <dbReference type="Pfam" id="PF08241"/>
    </source>
</evidence>
<dbReference type="CDD" id="cd02440">
    <property type="entry name" value="AdoMet_MTases"/>
    <property type="match status" value="1"/>
</dbReference>
<dbReference type="Gene3D" id="3.40.50.150">
    <property type="entry name" value="Vaccinia Virus protein VP39"/>
    <property type="match status" value="1"/>
</dbReference>
<sequence>MFMKINLGLKCLGENRGLNMIDSESKILQQYYSKTAHDYDALHVSIDEKDEHFLALAFMVAASGLLGIKSILDIGSGTGRAIKYVKQHAPDILIVGIEPVEELRSIGYQKGIAEEELIEGDATNLAYSDASFDLVCAFGVLHHIKYPELAVSEMLRVAKKGIFISDSNNFGQGSVLSRTVKQIINEVGLWKVADFIKTLGKGYTLSEGDGLAYSYSVFNNYNQIQKACNNIHILNTKTGSANLYRTASHIGLLGIKNE</sequence>
<dbReference type="Proteomes" id="UP000237423">
    <property type="component" value="Unassembled WGS sequence"/>
</dbReference>
<dbReference type="GO" id="GO:0008757">
    <property type="term" value="F:S-adenosylmethionine-dependent methyltransferase activity"/>
    <property type="evidence" value="ECO:0007669"/>
    <property type="project" value="InterPro"/>
</dbReference>
<dbReference type="GO" id="GO:0032259">
    <property type="term" value="P:methylation"/>
    <property type="evidence" value="ECO:0007669"/>
    <property type="project" value="UniProtKB-KW"/>
</dbReference>
<dbReference type="InterPro" id="IPR029063">
    <property type="entry name" value="SAM-dependent_MTases_sf"/>
</dbReference>
<dbReference type="Pfam" id="PF08241">
    <property type="entry name" value="Methyltransf_11"/>
    <property type="match status" value="1"/>
</dbReference>
<dbReference type="SUPFAM" id="SSF53335">
    <property type="entry name" value="S-adenosyl-L-methionine-dependent methyltransferases"/>
    <property type="match status" value="1"/>
</dbReference>
<organism evidence="2 3">
    <name type="scientific">Methylovulum psychrotolerans</name>
    <dbReference type="NCBI Taxonomy" id="1704499"/>
    <lineage>
        <taxon>Bacteria</taxon>
        <taxon>Pseudomonadati</taxon>
        <taxon>Pseudomonadota</taxon>
        <taxon>Gammaproteobacteria</taxon>
        <taxon>Methylococcales</taxon>
        <taxon>Methylococcaceae</taxon>
        <taxon>Methylovulum</taxon>
    </lineage>
</organism>
<keyword evidence="2" id="KW-0489">Methyltransferase</keyword>